<dbReference type="SUPFAM" id="SSF82771">
    <property type="entry name" value="GIY-YIG endonuclease"/>
    <property type="match status" value="1"/>
</dbReference>
<keyword evidence="3" id="KW-1185">Reference proteome</keyword>
<organism evidence="2 3">
    <name type="scientific">Rhodoferax lacus</name>
    <dbReference type="NCBI Taxonomy" id="2184758"/>
    <lineage>
        <taxon>Bacteria</taxon>
        <taxon>Pseudomonadati</taxon>
        <taxon>Pseudomonadota</taxon>
        <taxon>Betaproteobacteria</taxon>
        <taxon>Burkholderiales</taxon>
        <taxon>Comamonadaceae</taxon>
        <taxon>Rhodoferax</taxon>
    </lineage>
</organism>
<dbReference type="SMART" id="SM00465">
    <property type="entry name" value="GIYc"/>
    <property type="match status" value="1"/>
</dbReference>
<accession>A0A3E1RBE0</accession>
<dbReference type="EMBL" id="QFZK01000006">
    <property type="protein sequence ID" value="RFO96669.1"/>
    <property type="molecule type" value="Genomic_DNA"/>
</dbReference>
<evidence type="ECO:0000313" key="2">
    <source>
        <dbReference type="EMBL" id="RFO96669.1"/>
    </source>
</evidence>
<dbReference type="InterPro" id="IPR000305">
    <property type="entry name" value="GIY-YIG_endonuc"/>
</dbReference>
<comment type="caution">
    <text evidence="2">The sequence shown here is derived from an EMBL/GenBank/DDBJ whole genome shotgun (WGS) entry which is preliminary data.</text>
</comment>
<proteinExistence type="predicted"/>
<dbReference type="RefSeq" id="WP_117177342.1">
    <property type="nucleotide sequence ID" value="NZ_QFZK01000006.1"/>
</dbReference>
<protein>
    <recommendedName>
        <fullName evidence="1">GIY-YIG domain-containing protein</fullName>
    </recommendedName>
</protein>
<reference evidence="2 3" key="1">
    <citation type="submission" date="2018-05" db="EMBL/GenBank/DDBJ databases">
        <title>Rhodoferax soyangensis sp.nov., isolated from an oligotrophic freshwater lake.</title>
        <authorList>
            <person name="Park M."/>
        </authorList>
    </citation>
    <scope>NUCLEOTIDE SEQUENCE [LARGE SCALE GENOMIC DNA]</scope>
    <source>
        <strain evidence="2 3">IMCC26218</strain>
    </source>
</reference>
<evidence type="ECO:0000313" key="3">
    <source>
        <dbReference type="Proteomes" id="UP000260665"/>
    </source>
</evidence>
<dbReference type="Pfam" id="PF01541">
    <property type="entry name" value="GIY-YIG"/>
    <property type="match status" value="1"/>
</dbReference>
<feature type="domain" description="GIY-YIG" evidence="1">
    <location>
        <begin position="101"/>
        <end position="190"/>
    </location>
</feature>
<dbReference type="PROSITE" id="PS50164">
    <property type="entry name" value="GIY_YIG"/>
    <property type="match status" value="1"/>
</dbReference>
<sequence length="521" mass="58067">MSIRSKVRERSGQTEKQCTKCADWKPADANYFSSFKQGVLGLHPWCRACLSDYTREAYAKRRTTVRKYLKDFGALPRVNHALPKPVHEILEEITREVDDQATYKAYLITNRLTNEPYVGITARSLRHRWKQHLSDGVKGQGYLLHQAMQRDGIENFSFEYIACASDRRNLHLLEIQLIEQFRSLEVGYNQTRGGSAGETVGNEIIVDDKTFISLNAAARYFKIQEGTAVQRLKRYGWTQEQTFGLSPPPDRQPRRNTFEVDGVAYINFKWACKAFGLSESAVRSRLNNGWDRRQAFGLDPRPPRKTTGKAIAVSGQSFPSLAEAAAHFGLAVGKVAQRLRAGLTAEQAFDLQDKNKHEVSGTPVVVDGATFSSRTAAAKRYGVEPSLASARIRKGWTVEQAYGLTSPVPKPVSVNGVEIVVAGKLFPSRAIAAKSFGLDPRLVHKRLKDYGWTLNQAFEIDPPPEARSNHAKAITVQGKTYAAIIDACRAFGLSVSTVRRRMASGMTFEGALTKPSQKKKV</sequence>
<dbReference type="CDD" id="cd10443">
    <property type="entry name" value="GIY-YIG_HE_Tlr8p_PBC-V_like"/>
    <property type="match status" value="1"/>
</dbReference>
<gene>
    <name evidence="2" type="ORF">DIC66_11655</name>
</gene>
<dbReference type="InterPro" id="IPR035901">
    <property type="entry name" value="GIY-YIG_endonuc_sf"/>
</dbReference>
<evidence type="ECO:0000259" key="1">
    <source>
        <dbReference type="PROSITE" id="PS50164"/>
    </source>
</evidence>
<dbReference type="OrthoDB" id="6092950at2"/>
<dbReference type="AlphaFoldDB" id="A0A3E1RBE0"/>
<name>A0A3E1RBE0_9BURK</name>
<dbReference type="Proteomes" id="UP000260665">
    <property type="component" value="Unassembled WGS sequence"/>
</dbReference>
<dbReference type="Gene3D" id="3.40.1440.10">
    <property type="entry name" value="GIY-YIG endonuclease"/>
    <property type="match status" value="1"/>
</dbReference>